<feature type="transmembrane region" description="Helical" evidence="2">
    <location>
        <begin position="133"/>
        <end position="151"/>
    </location>
</feature>
<feature type="transmembrane region" description="Helical" evidence="2">
    <location>
        <begin position="355"/>
        <end position="377"/>
    </location>
</feature>
<evidence type="ECO:0000313" key="3">
    <source>
        <dbReference type="EMBL" id="CAG8533989.1"/>
    </source>
</evidence>
<dbReference type="PANTHER" id="PTHR34391:SF1">
    <property type="entry name" value="UPF0658 GOLGI APPARATUS MEMBRANE PROTEIN C1952.10C-RELATED"/>
    <property type="match status" value="1"/>
</dbReference>
<evidence type="ECO:0000256" key="1">
    <source>
        <dbReference type="SAM" id="MobiDB-lite"/>
    </source>
</evidence>
<evidence type="ECO:0000313" key="4">
    <source>
        <dbReference type="Proteomes" id="UP000789508"/>
    </source>
</evidence>
<feature type="compositionally biased region" description="Polar residues" evidence="1">
    <location>
        <begin position="577"/>
        <end position="586"/>
    </location>
</feature>
<proteinExistence type="predicted"/>
<reference evidence="3" key="1">
    <citation type="submission" date="2021-06" db="EMBL/GenBank/DDBJ databases">
        <authorList>
            <person name="Kallberg Y."/>
            <person name="Tangrot J."/>
            <person name="Rosling A."/>
        </authorList>
    </citation>
    <scope>NUCLEOTIDE SEQUENCE</scope>
    <source>
        <strain evidence="3">FL130A</strain>
    </source>
</reference>
<feature type="transmembrane region" description="Helical" evidence="2">
    <location>
        <begin position="320"/>
        <end position="343"/>
    </location>
</feature>
<evidence type="ECO:0000256" key="2">
    <source>
        <dbReference type="SAM" id="Phobius"/>
    </source>
</evidence>
<feature type="transmembrane region" description="Helical" evidence="2">
    <location>
        <begin position="206"/>
        <end position="226"/>
    </location>
</feature>
<feature type="transmembrane region" description="Helical" evidence="2">
    <location>
        <begin position="294"/>
        <end position="313"/>
    </location>
</feature>
<feature type="region of interest" description="Disordered" evidence="1">
    <location>
        <begin position="561"/>
        <end position="586"/>
    </location>
</feature>
<sequence>SLPPTSVLLTLPTRSTKLFLMAISIKEFIEKLVSSSKTISSSFLASLEATCIAENRWSRYFIICAVLQAICVCTIQYLILEANDADTRSIAALNTEILERIIMSSSDVGNNFTNLDPMKTIVERGERLVIENAFIISFDVFLCILCFDVVYHCDHIELVTVLLINFLMAGYAVTEIIENNIFISRVMSAAADYNIYTQIGFKTREYSIAHVSILVFFVSVFTYFGYKLYREFEWHGFHQTGADSKFQVMYRNYSVFNLLVKLDFFFVWGFGIFYTYESYLNWDKLEDANPTATTIYLTVLVVLFPIIATLGFLAVQKENILLMSIFLVYFSVVPVVFILGMIQTPIKPWAQFNNQIFTCGLMILATFIYGILVFRAFKKGFGQQLSMTIRSYASSSISRRDTPRFTFEDGSDDENGHDHRRGIGEIEKTRRVRQKRSRRINKIDLDLSGSIKNNVNNNNDNSKRINSVLDLEKGYQPNKIEKSHEPITTRRTQIISLSRSQTPLRREEEDEITLTTPQTSANSIQEQGEPPKKDSSETIVERMQWERKQVPLVDVNTKEFQANASSSGSQAHSSRSTLSSTEQQQRIQEIQNLDTRSFMRYLLEEIQGGLVKGELNSQPLSIINALGDITKALSDSLEQEKHKVKEVPISGINNGNENIDSREAFTHPRTYEFSKRKVRHAHRGRYFNVTKKAAKKLSERMKQWEGCEGSLQFYE</sequence>
<keyword evidence="2" id="KW-0472">Membrane</keyword>
<name>A0A9N9AI73_9GLOM</name>
<feature type="region of interest" description="Disordered" evidence="1">
    <location>
        <begin position="476"/>
        <end position="538"/>
    </location>
</feature>
<feature type="transmembrane region" description="Helical" evidence="2">
    <location>
        <begin position="255"/>
        <end position="274"/>
    </location>
</feature>
<feature type="compositionally biased region" description="Basic and acidic residues" evidence="1">
    <location>
        <begin position="529"/>
        <end position="538"/>
    </location>
</feature>
<comment type="caution">
    <text evidence="3">The sequence shown here is derived from an EMBL/GenBank/DDBJ whole genome shotgun (WGS) entry which is preliminary data.</text>
</comment>
<keyword evidence="4" id="KW-1185">Reference proteome</keyword>
<dbReference type="GO" id="GO:0005794">
    <property type="term" value="C:Golgi apparatus"/>
    <property type="evidence" value="ECO:0007669"/>
    <property type="project" value="TreeGrafter"/>
</dbReference>
<feature type="compositionally biased region" description="Low complexity" evidence="1">
    <location>
        <begin position="562"/>
        <end position="576"/>
    </location>
</feature>
<feature type="compositionally biased region" description="Polar residues" evidence="1">
    <location>
        <begin position="513"/>
        <end position="526"/>
    </location>
</feature>
<accession>A0A9N9AI73</accession>
<dbReference type="AlphaFoldDB" id="A0A9N9AI73"/>
<feature type="region of interest" description="Disordered" evidence="1">
    <location>
        <begin position="403"/>
        <end position="422"/>
    </location>
</feature>
<gene>
    <name evidence="3" type="ORF">ALEPTO_LOCUS5079</name>
</gene>
<feature type="compositionally biased region" description="Basic and acidic residues" evidence="1">
    <location>
        <begin position="479"/>
        <end position="488"/>
    </location>
</feature>
<dbReference type="InterPro" id="IPR040410">
    <property type="entry name" value="UPF0658_Golgi"/>
</dbReference>
<dbReference type="OrthoDB" id="2448307at2759"/>
<dbReference type="EMBL" id="CAJVPS010001330">
    <property type="protein sequence ID" value="CAG8533989.1"/>
    <property type="molecule type" value="Genomic_DNA"/>
</dbReference>
<dbReference type="Proteomes" id="UP000789508">
    <property type="component" value="Unassembled WGS sequence"/>
</dbReference>
<keyword evidence="2" id="KW-1133">Transmembrane helix</keyword>
<dbReference type="PANTHER" id="PTHR34391">
    <property type="entry name" value="UPF0658 GOLGI APPARATUS MEMBRANE PROTEIN C1952.10C-RELATED"/>
    <property type="match status" value="1"/>
</dbReference>
<feature type="transmembrane region" description="Helical" evidence="2">
    <location>
        <begin position="60"/>
        <end position="79"/>
    </location>
</feature>
<protein>
    <submittedName>
        <fullName evidence="3">14304_t:CDS:1</fullName>
    </submittedName>
</protein>
<keyword evidence="2" id="KW-0812">Transmembrane</keyword>
<organism evidence="3 4">
    <name type="scientific">Ambispora leptoticha</name>
    <dbReference type="NCBI Taxonomy" id="144679"/>
    <lineage>
        <taxon>Eukaryota</taxon>
        <taxon>Fungi</taxon>
        <taxon>Fungi incertae sedis</taxon>
        <taxon>Mucoromycota</taxon>
        <taxon>Glomeromycotina</taxon>
        <taxon>Glomeromycetes</taxon>
        <taxon>Archaeosporales</taxon>
        <taxon>Ambisporaceae</taxon>
        <taxon>Ambispora</taxon>
    </lineage>
</organism>
<feature type="non-terminal residue" evidence="3">
    <location>
        <position position="715"/>
    </location>
</feature>
<feature type="transmembrane region" description="Helical" evidence="2">
    <location>
        <begin position="158"/>
        <end position="177"/>
    </location>
</feature>
<feature type="compositionally biased region" description="Polar residues" evidence="1">
    <location>
        <begin position="489"/>
        <end position="503"/>
    </location>
</feature>